<name>A0A1F5UQB0_FRAXR</name>
<dbReference type="AlphaFoldDB" id="A0A1F5UQB0"/>
<evidence type="ECO:0000256" key="1">
    <source>
        <dbReference type="SAM" id="MobiDB-lite"/>
    </source>
</evidence>
<evidence type="ECO:0000313" key="3">
    <source>
        <dbReference type="Proteomes" id="UP000179157"/>
    </source>
</evidence>
<dbReference type="EMBL" id="MFGX01000123">
    <property type="protein sequence ID" value="OGF52941.1"/>
    <property type="molecule type" value="Genomic_DNA"/>
</dbReference>
<accession>A0A1F5UQB0</accession>
<gene>
    <name evidence="2" type="ORF">A2Z21_01970</name>
</gene>
<comment type="caution">
    <text evidence="2">The sequence shown here is derived from an EMBL/GenBank/DDBJ whole genome shotgun (WGS) entry which is preliminary data.</text>
</comment>
<organism evidence="2 3">
    <name type="scientific">Fraserbacteria sp. (strain RBG_16_55_9)</name>
    <dbReference type="NCBI Taxonomy" id="1817864"/>
    <lineage>
        <taxon>Bacteria</taxon>
        <taxon>Candidatus Fraseribacteriota</taxon>
    </lineage>
</organism>
<evidence type="ECO:0000313" key="2">
    <source>
        <dbReference type="EMBL" id="OGF52941.1"/>
    </source>
</evidence>
<feature type="region of interest" description="Disordered" evidence="1">
    <location>
        <begin position="1"/>
        <end position="28"/>
    </location>
</feature>
<protein>
    <submittedName>
        <fullName evidence="2">Uncharacterized protein</fullName>
    </submittedName>
</protein>
<reference evidence="2 3" key="1">
    <citation type="journal article" date="2016" name="Nat. Commun.">
        <title>Thousands of microbial genomes shed light on interconnected biogeochemical processes in an aquifer system.</title>
        <authorList>
            <person name="Anantharaman K."/>
            <person name="Brown C.T."/>
            <person name="Hug L.A."/>
            <person name="Sharon I."/>
            <person name="Castelle C.J."/>
            <person name="Probst A.J."/>
            <person name="Thomas B.C."/>
            <person name="Singh A."/>
            <person name="Wilkins M.J."/>
            <person name="Karaoz U."/>
            <person name="Brodie E.L."/>
            <person name="Williams K.H."/>
            <person name="Hubbard S.S."/>
            <person name="Banfield J.F."/>
        </authorList>
    </citation>
    <scope>NUCLEOTIDE SEQUENCE [LARGE SCALE GENOMIC DNA]</scope>
    <source>
        <strain evidence="3">RBG_16_55_9</strain>
    </source>
</reference>
<sequence length="82" mass="9514">MRSNKRNDQAHIAELRRNRETRRENASKGILTRAEALEIIARTVDPTILVKFEKHSSSHVRHAAAYKFDPAYREAWASKRGK</sequence>
<feature type="compositionally biased region" description="Basic and acidic residues" evidence="1">
    <location>
        <begin position="1"/>
        <end position="26"/>
    </location>
</feature>
<proteinExistence type="predicted"/>
<dbReference type="Proteomes" id="UP000179157">
    <property type="component" value="Unassembled WGS sequence"/>
</dbReference>